<keyword evidence="1" id="KW-0805">Transcription regulation</keyword>
<organism evidence="7 8">
    <name type="scientific">Sporothrix bragantina</name>
    <dbReference type="NCBI Taxonomy" id="671064"/>
    <lineage>
        <taxon>Eukaryota</taxon>
        <taxon>Fungi</taxon>
        <taxon>Dikarya</taxon>
        <taxon>Ascomycota</taxon>
        <taxon>Pezizomycotina</taxon>
        <taxon>Sordariomycetes</taxon>
        <taxon>Sordariomycetidae</taxon>
        <taxon>Ophiostomatales</taxon>
        <taxon>Ophiostomataceae</taxon>
        <taxon>Sporothrix</taxon>
    </lineage>
</organism>
<dbReference type="InterPro" id="IPR046347">
    <property type="entry name" value="bZIP_sf"/>
</dbReference>
<feature type="compositionally biased region" description="Low complexity" evidence="5">
    <location>
        <begin position="126"/>
        <end position="137"/>
    </location>
</feature>
<dbReference type="CDD" id="cd12193">
    <property type="entry name" value="bZIP_GCN4"/>
    <property type="match status" value="1"/>
</dbReference>
<evidence type="ECO:0000256" key="2">
    <source>
        <dbReference type="ARBA" id="ARBA00023125"/>
    </source>
</evidence>
<dbReference type="Gene3D" id="1.20.5.170">
    <property type="match status" value="1"/>
</dbReference>
<sequence length="389" mass="40954">MDHQQERHLDHTGGVGDLFLTWADHEAGGFHFDSSPAFVFAPHSSASASLSVSSSSIPSSTSTAPAPSPADIASWPLFSPAPSTAAPSFSDTTPTTAPSTTPASLLSAISTPLLPLDSYPGPQKVQLQQQQQQQQPLQQQFSIPVQDDLDWSSCMTMSPADPIMLPAGLGMPTHHHNSPSSSVGATMATSTATQSRTPPLSLSPAYSSDASHDGNVDNDGNNNLQFLSFLDLSSLAASTTPAPVISTTAAATVASSVAIAPSMSSASSGAKVAGLTLTGAGIHKKSGAGGARVKKANPSNDGDEENDNDPDLLLKRQRNSLAARKYRQKKIDRISELEAEVGQLQGERDALRIQLARQEAETAALREMLLVRDRDREDDSGNAKRRKRK</sequence>
<dbReference type="SUPFAM" id="SSF57959">
    <property type="entry name" value="Leucine zipper domain"/>
    <property type="match status" value="1"/>
</dbReference>
<reference evidence="7 8" key="1">
    <citation type="submission" date="2024-01" db="EMBL/GenBank/DDBJ databases">
        <authorList>
            <person name="Allen C."/>
            <person name="Tagirdzhanova G."/>
        </authorList>
    </citation>
    <scope>NUCLEOTIDE SEQUENCE [LARGE SCALE GENOMIC DNA]</scope>
</reference>
<dbReference type="EMBL" id="CAWUHC010000001">
    <property type="protein sequence ID" value="CAK7208779.1"/>
    <property type="molecule type" value="Genomic_DNA"/>
</dbReference>
<feature type="domain" description="BZIP" evidence="6">
    <location>
        <begin position="315"/>
        <end position="369"/>
    </location>
</feature>
<feature type="compositionally biased region" description="Polar residues" evidence="5">
    <location>
        <begin position="178"/>
        <end position="209"/>
    </location>
</feature>
<dbReference type="InterPro" id="IPR004827">
    <property type="entry name" value="bZIP"/>
</dbReference>
<evidence type="ECO:0000256" key="5">
    <source>
        <dbReference type="SAM" id="MobiDB-lite"/>
    </source>
</evidence>
<evidence type="ECO:0000256" key="4">
    <source>
        <dbReference type="SAM" id="Coils"/>
    </source>
</evidence>
<keyword evidence="2" id="KW-0238">DNA-binding</keyword>
<feature type="region of interest" description="Disordered" evidence="5">
    <location>
        <begin position="51"/>
        <end position="103"/>
    </location>
</feature>
<dbReference type="PROSITE" id="PS50217">
    <property type="entry name" value="BZIP"/>
    <property type="match status" value="1"/>
</dbReference>
<dbReference type="InterPro" id="IPR050946">
    <property type="entry name" value="AP-1_TF_bZIP"/>
</dbReference>
<protein>
    <recommendedName>
        <fullName evidence="6">BZIP domain-containing protein</fullName>
    </recommendedName>
</protein>
<feature type="compositionally biased region" description="Acidic residues" evidence="5">
    <location>
        <begin position="301"/>
        <end position="310"/>
    </location>
</feature>
<feature type="coiled-coil region" evidence="4">
    <location>
        <begin position="327"/>
        <end position="368"/>
    </location>
</feature>
<evidence type="ECO:0000256" key="3">
    <source>
        <dbReference type="ARBA" id="ARBA00023163"/>
    </source>
</evidence>
<dbReference type="SMART" id="SM00338">
    <property type="entry name" value="BRLZ"/>
    <property type="match status" value="1"/>
</dbReference>
<evidence type="ECO:0000256" key="1">
    <source>
        <dbReference type="ARBA" id="ARBA00023015"/>
    </source>
</evidence>
<keyword evidence="3" id="KW-0804">Transcription</keyword>
<name>A0ABP0ANF2_9PEZI</name>
<evidence type="ECO:0000313" key="8">
    <source>
        <dbReference type="Proteomes" id="UP001642406"/>
    </source>
</evidence>
<dbReference type="Proteomes" id="UP001642406">
    <property type="component" value="Unassembled WGS sequence"/>
</dbReference>
<feature type="region of interest" description="Disordered" evidence="5">
    <location>
        <begin position="281"/>
        <end position="314"/>
    </location>
</feature>
<feature type="region of interest" description="Disordered" evidence="5">
    <location>
        <begin position="173"/>
        <end position="219"/>
    </location>
</feature>
<comment type="caution">
    <text evidence="7">The sequence shown here is derived from an EMBL/GenBank/DDBJ whole genome shotgun (WGS) entry which is preliminary data.</text>
</comment>
<keyword evidence="8" id="KW-1185">Reference proteome</keyword>
<gene>
    <name evidence="7" type="ORF">SBRCBS47491_000211</name>
</gene>
<evidence type="ECO:0000313" key="7">
    <source>
        <dbReference type="EMBL" id="CAK7208779.1"/>
    </source>
</evidence>
<dbReference type="PANTHER" id="PTHR11462:SF35">
    <property type="entry name" value="TRANSCRIPTION FACTOR JRA"/>
    <property type="match status" value="1"/>
</dbReference>
<dbReference type="PROSITE" id="PS00036">
    <property type="entry name" value="BZIP_BASIC"/>
    <property type="match status" value="1"/>
</dbReference>
<accession>A0ABP0ANF2</accession>
<feature type="region of interest" description="Disordered" evidence="5">
    <location>
        <begin position="117"/>
        <end position="137"/>
    </location>
</feature>
<proteinExistence type="predicted"/>
<dbReference type="PANTHER" id="PTHR11462">
    <property type="entry name" value="JUN TRANSCRIPTION FACTOR-RELATED"/>
    <property type="match status" value="1"/>
</dbReference>
<evidence type="ECO:0000259" key="6">
    <source>
        <dbReference type="PROSITE" id="PS50217"/>
    </source>
</evidence>
<dbReference type="Pfam" id="PF00170">
    <property type="entry name" value="bZIP_1"/>
    <property type="match status" value="1"/>
</dbReference>
<keyword evidence="4" id="KW-0175">Coiled coil</keyword>